<comment type="caution">
    <text evidence="9">The sequence shown here is derived from an EMBL/GenBank/DDBJ whole genome shotgun (WGS) entry which is preliminary data.</text>
</comment>
<dbReference type="InterPro" id="IPR012935">
    <property type="entry name" value="NuBaID_N"/>
</dbReference>
<keyword evidence="5" id="KW-0539">Nucleus</keyword>
<feature type="compositionally biased region" description="Polar residues" evidence="6">
    <location>
        <begin position="671"/>
        <end position="689"/>
    </location>
</feature>
<keyword evidence="2" id="KW-0479">Metal-binding</keyword>
<accession>L8WUC5</accession>
<protein>
    <submittedName>
        <fullName evidence="9">Zf-C3HC domain-containing protein</fullName>
    </submittedName>
</protein>
<dbReference type="Pfam" id="PF07967">
    <property type="entry name" value="zf-C3HC"/>
    <property type="match status" value="1"/>
</dbReference>
<feature type="compositionally biased region" description="Basic and acidic residues" evidence="6">
    <location>
        <begin position="113"/>
        <end position="122"/>
    </location>
</feature>
<evidence type="ECO:0000256" key="6">
    <source>
        <dbReference type="SAM" id="MobiDB-lite"/>
    </source>
</evidence>
<evidence type="ECO:0000256" key="4">
    <source>
        <dbReference type="ARBA" id="ARBA00022833"/>
    </source>
</evidence>
<comment type="subcellular location">
    <subcellularLocation>
        <location evidence="1">Nucleus</location>
    </subcellularLocation>
</comment>
<dbReference type="InterPro" id="IPR013909">
    <property type="entry name" value="NuBaID_C"/>
</dbReference>
<evidence type="ECO:0000313" key="9">
    <source>
        <dbReference type="EMBL" id="ELU40348.1"/>
    </source>
</evidence>
<feature type="compositionally biased region" description="Low complexity" evidence="6">
    <location>
        <begin position="171"/>
        <end position="184"/>
    </location>
</feature>
<name>L8WUC5_THACA</name>
<feature type="compositionally biased region" description="Low complexity" evidence="6">
    <location>
        <begin position="470"/>
        <end position="481"/>
    </location>
</feature>
<evidence type="ECO:0000256" key="3">
    <source>
        <dbReference type="ARBA" id="ARBA00022771"/>
    </source>
</evidence>
<feature type="domain" description="NuBaID C-terminal" evidence="8">
    <location>
        <begin position="568"/>
        <end position="668"/>
    </location>
</feature>
<dbReference type="AlphaFoldDB" id="L8WUC5"/>
<feature type="region of interest" description="Disordered" evidence="6">
    <location>
        <begin position="461"/>
        <end position="568"/>
    </location>
</feature>
<reference evidence="9 10" key="1">
    <citation type="journal article" date="2013" name="Nat. Commun.">
        <title>The evolution and pathogenic mechanisms of the rice sheath blight pathogen.</title>
        <authorList>
            <person name="Zheng A."/>
            <person name="Lin R."/>
            <person name="Xu L."/>
            <person name="Qin P."/>
            <person name="Tang C."/>
            <person name="Ai P."/>
            <person name="Zhang D."/>
            <person name="Liu Y."/>
            <person name="Sun Z."/>
            <person name="Feng H."/>
            <person name="Wang Y."/>
            <person name="Chen Y."/>
            <person name="Liang X."/>
            <person name="Fu R."/>
            <person name="Li Q."/>
            <person name="Zhang J."/>
            <person name="Yu X."/>
            <person name="Xie Z."/>
            <person name="Ding L."/>
            <person name="Guan P."/>
            <person name="Tang J."/>
            <person name="Liang Y."/>
            <person name="Wang S."/>
            <person name="Deng Q."/>
            <person name="Li S."/>
            <person name="Zhu J."/>
            <person name="Wang L."/>
            <person name="Liu H."/>
            <person name="Li P."/>
        </authorList>
    </citation>
    <scope>NUCLEOTIDE SEQUENCE [LARGE SCALE GENOMIC DNA]</scope>
    <source>
        <strain evidence="10">AG-1 IA</strain>
    </source>
</reference>
<evidence type="ECO:0000256" key="2">
    <source>
        <dbReference type="ARBA" id="ARBA00022723"/>
    </source>
</evidence>
<dbReference type="Pfam" id="PF08600">
    <property type="entry name" value="NuBaID_C"/>
    <property type="match status" value="1"/>
</dbReference>
<feature type="region of interest" description="Disordered" evidence="6">
    <location>
        <begin position="104"/>
        <end position="130"/>
    </location>
</feature>
<gene>
    <name evidence="9" type="ORF">AG1IA_05618</name>
</gene>
<proteinExistence type="predicted"/>
<feature type="region of interest" description="Disordered" evidence="6">
    <location>
        <begin position="666"/>
        <end position="700"/>
    </location>
</feature>
<dbReference type="STRING" id="983506.L8WUC5"/>
<feature type="region of interest" description="Disordered" evidence="6">
    <location>
        <begin position="596"/>
        <end position="615"/>
    </location>
</feature>
<dbReference type="PANTHER" id="PTHR15835:SF6">
    <property type="entry name" value="ZINC FINGER C3HC-TYPE PROTEIN 1"/>
    <property type="match status" value="1"/>
</dbReference>
<keyword evidence="3" id="KW-0863">Zinc-finger</keyword>
<keyword evidence="4" id="KW-0862">Zinc</keyword>
<dbReference type="Proteomes" id="UP000011668">
    <property type="component" value="Unassembled WGS sequence"/>
</dbReference>
<dbReference type="OrthoDB" id="2592092at2759"/>
<feature type="region of interest" description="Disordered" evidence="6">
    <location>
        <begin position="169"/>
        <end position="201"/>
    </location>
</feature>
<dbReference type="GO" id="GO:0005634">
    <property type="term" value="C:nucleus"/>
    <property type="evidence" value="ECO:0007669"/>
    <property type="project" value="UniProtKB-SubCell"/>
</dbReference>
<dbReference type="HOGENOM" id="CLU_024082_0_0_1"/>
<dbReference type="EMBL" id="AFRT01001444">
    <property type="protein sequence ID" value="ELU40348.1"/>
    <property type="molecule type" value="Genomic_DNA"/>
</dbReference>
<organism evidence="9 10">
    <name type="scientific">Thanatephorus cucumeris (strain AG1-IA)</name>
    <name type="common">Rice sheath blight fungus</name>
    <name type="synonym">Rhizoctonia solani</name>
    <dbReference type="NCBI Taxonomy" id="983506"/>
    <lineage>
        <taxon>Eukaryota</taxon>
        <taxon>Fungi</taxon>
        <taxon>Dikarya</taxon>
        <taxon>Basidiomycota</taxon>
        <taxon>Agaricomycotina</taxon>
        <taxon>Agaricomycetes</taxon>
        <taxon>Cantharellales</taxon>
        <taxon>Ceratobasidiaceae</taxon>
        <taxon>Rhizoctonia</taxon>
        <taxon>Rhizoctonia solani AG-1</taxon>
    </lineage>
</organism>
<sequence>MRLLSRLTRKNVLRRTHAHPGLFFLFFCKVRRYGVFTLFTAQARRKPRPLLKGRGVSFRRAWTDHAIRIFIRNTIRPDGHHDSHHGCLYIFPISLLEDHKDALDDATSPSDSGVRRRGEGDGRPSPFKRANTSIYSSLAKYGIHVGRKPGNKQEPRSSALSRLFRNRSLKRQSLSQSQSPASQPTTDGTPGRPSISHPFALAPNTNLANKLTSSSAQFTFTVPTPVTSPIPVPIYRPASVSDFLERLSTFKLSTYRDKPAAIDAVAAARCGWRNEGGKDRLTCNVCGAAWIVGNATGMTREAGEFALTPRAKYFCIDALVPASALIARHVTSLVQNHKNSCPWRLRQCDPSIYRLPLKGSSALIRDIGKRATSLPYAIERVSIKHPLSDSELEVLSAEMARIEVSHDDTAPFDSATQITPSHYTGSDLSQNAIILALFGWEQHSPATKQTSFSSLDLVRNRSSSRLGHARSTSGNGSGRSTPIPQGSTTLERKSSGSVRNVAFADSPQRRLGKGREYEPAPLSAIESTSGDDESVTISHEAEPIHSPVRTSTSRREGSGGSGDGQGKDDMIQCVLCQRRIGLWAFISPATSVQPISEPAVSESTTSTPMRVPSSPSPRFLDVLREHRAFCPYVIRTSPLTIPNDEAPSAEVEGWKMIVGIISRSKRRESIGETSTTNPFRESTPGQNGVESAVSRVKRSPGGSRDLLRYVKGLLA</sequence>
<dbReference type="PANTHER" id="PTHR15835">
    <property type="entry name" value="NUCLEAR-INTERACTING PARTNER OF ALK"/>
    <property type="match status" value="1"/>
</dbReference>
<evidence type="ECO:0000313" key="10">
    <source>
        <dbReference type="Proteomes" id="UP000011668"/>
    </source>
</evidence>
<keyword evidence="10" id="KW-1185">Reference proteome</keyword>
<feature type="domain" description="C3HC-type" evidence="7">
    <location>
        <begin position="237"/>
        <end position="376"/>
    </location>
</feature>
<evidence type="ECO:0000259" key="8">
    <source>
        <dbReference type="Pfam" id="PF08600"/>
    </source>
</evidence>
<evidence type="ECO:0000256" key="5">
    <source>
        <dbReference type="ARBA" id="ARBA00023242"/>
    </source>
</evidence>
<dbReference type="GO" id="GO:0008270">
    <property type="term" value="F:zinc ion binding"/>
    <property type="evidence" value="ECO:0007669"/>
    <property type="project" value="UniProtKB-KW"/>
</dbReference>
<evidence type="ECO:0000259" key="7">
    <source>
        <dbReference type="Pfam" id="PF07967"/>
    </source>
</evidence>
<evidence type="ECO:0000256" key="1">
    <source>
        <dbReference type="ARBA" id="ARBA00004123"/>
    </source>
</evidence>